<evidence type="ECO:0008006" key="4">
    <source>
        <dbReference type="Google" id="ProtNLM"/>
    </source>
</evidence>
<dbReference type="Proteomes" id="UP001171606">
    <property type="component" value="Unassembled WGS sequence"/>
</dbReference>
<organism evidence="2 3">
    <name type="scientific">Burkholderia metallica</name>
    <dbReference type="NCBI Taxonomy" id="488729"/>
    <lineage>
        <taxon>Bacteria</taxon>
        <taxon>Pseudomonadati</taxon>
        <taxon>Pseudomonadota</taxon>
        <taxon>Betaproteobacteria</taxon>
        <taxon>Burkholderiales</taxon>
        <taxon>Burkholderiaceae</taxon>
        <taxon>Burkholderia</taxon>
        <taxon>Burkholderia cepacia complex</taxon>
    </lineage>
</organism>
<dbReference type="RefSeq" id="WP_301756564.1">
    <property type="nucleotide sequence ID" value="NZ_JAUJSQ010000010.1"/>
</dbReference>
<dbReference type="EMBL" id="JAUJSQ010000010">
    <property type="protein sequence ID" value="MDN7934353.1"/>
    <property type="molecule type" value="Genomic_DNA"/>
</dbReference>
<protein>
    <recommendedName>
        <fullName evidence="4">Fimbrial assembly protein</fullName>
    </recommendedName>
</protein>
<comment type="caution">
    <text evidence="2">The sequence shown here is derived from an EMBL/GenBank/DDBJ whole genome shotgun (WGS) entry which is preliminary data.</text>
</comment>
<feature type="chain" id="PRO_5046313317" description="Fimbrial assembly protein" evidence="1">
    <location>
        <begin position="23"/>
        <end position="183"/>
    </location>
</feature>
<sequence>MSKIILSGLLAALALQPMYTSAETLEIKGKTQSKITAKVVRPNNLIITDDKGGWFGQGLTMQQLGGWETAYEVDARLRVVSTTGRFQVRMDQPLDIRNQAKPTLAFRKPAVSIGAEGADPKPLVVGQVVEFNNPAPPSPNVDSEGYYRLAVSAYPPEGDFRSTVGTYTGTLSLVFEPVVVKQQ</sequence>
<gene>
    <name evidence="2" type="ORF">QZM52_23960</name>
</gene>
<evidence type="ECO:0000256" key="1">
    <source>
        <dbReference type="SAM" id="SignalP"/>
    </source>
</evidence>
<feature type="signal peptide" evidence="1">
    <location>
        <begin position="1"/>
        <end position="22"/>
    </location>
</feature>
<evidence type="ECO:0000313" key="2">
    <source>
        <dbReference type="EMBL" id="MDN7934353.1"/>
    </source>
</evidence>
<keyword evidence="3" id="KW-1185">Reference proteome</keyword>
<evidence type="ECO:0000313" key="3">
    <source>
        <dbReference type="Proteomes" id="UP001171606"/>
    </source>
</evidence>
<accession>A0ABT8PIX0</accession>
<reference evidence="2" key="1">
    <citation type="submission" date="2023-07" db="EMBL/GenBank/DDBJ databases">
        <title>A collection of bacterial strains from the Burkholderia cepacia Research Laboratory and Repository.</title>
        <authorList>
            <person name="Lipuma J."/>
            <person name="Spilker T."/>
            <person name="Caverly L."/>
        </authorList>
    </citation>
    <scope>NUCLEOTIDE SEQUENCE</scope>
    <source>
        <strain evidence="2">AU42020</strain>
    </source>
</reference>
<name>A0ABT8PIX0_9BURK</name>
<keyword evidence="1" id="KW-0732">Signal</keyword>
<proteinExistence type="predicted"/>